<reference evidence="1 2" key="1">
    <citation type="journal article" date="2016" name="Nat. Commun.">
        <title>Thousands of microbial genomes shed light on interconnected biogeochemical processes in an aquifer system.</title>
        <authorList>
            <person name="Anantharaman K."/>
            <person name="Brown C.T."/>
            <person name="Hug L.A."/>
            <person name="Sharon I."/>
            <person name="Castelle C.J."/>
            <person name="Probst A.J."/>
            <person name="Thomas B.C."/>
            <person name="Singh A."/>
            <person name="Wilkins M.J."/>
            <person name="Karaoz U."/>
            <person name="Brodie E.L."/>
            <person name="Williams K.H."/>
            <person name="Hubbard S.S."/>
            <person name="Banfield J.F."/>
        </authorList>
    </citation>
    <scope>NUCLEOTIDE SEQUENCE [LARGE SCALE GENOMIC DNA]</scope>
</reference>
<evidence type="ECO:0000313" key="2">
    <source>
        <dbReference type="Proteomes" id="UP000178449"/>
    </source>
</evidence>
<dbReference type="Gene3D" id="3.40.50.1000">
    <property type="entry name" value="HAD superfamily/HAD-like"/>
    <property type="match status" value="1"/>
</dbReference>
<dbReference type="EMBL" id="MFNE01000010">
    <property type="protein sequence ID" value="OGG96579.1"/>
    <property type="molecule type" value="Genomic_DNA"/>
</dbReference>
<protein>
    <recommendedName>
        <fullName evidence="3">Haloacid dehalogenase</fullName>
    </recommendedName>
</protein>
<evidence type="ECO:0008006" key="3">
    <source>
        <dbReference type="Google" id="ProtNLM"/>
    </source>
</evidence>
<gene>
    <name evidence="1" type="ORF">A2527_03200</name>
</gene>
<comment type="caution">
    <text evidence="1">The sequence shown here is derived from an EMBL/GenBank/DDBJ whole genome shotgun (WGS) entry which is preliminary data.</text>
</comment>
<proteinExistence type="predicted"/>
<dbReference type="STRING" id="1817772.A2527_03200"/>
<dbReference type="InterPro" id="IPR036412">
    <property type="entry name" value="HAD-like_sf"/>
</dbReference>
<dbReference type="AlphaFoldDB" id="A0A1F6GEN9"/>
<organism evidence="1 2">
    <name type="scientific">Candidatus Lambdaproteobacteria bacterium RIFOXYD2_FULL_50_16</name>
    <dbReference type="NCBI Taxonomy" id="1817772"/>
    <lineage>
        <taxon>Bacteria</taxon>
        <taxon>Pseudomonadati</taxon>
        <taxon>Pseudomonadota</taxon>
        <taxon>Candidatus Lambdaproteobacteria</taxon>
    </lineage>
</organism>
<sequence>MLELFLDVDGVILDFESSFMDYIREVWLPDLPPDYQPRSWEMSDHALASLDIDEVWEAFMSSGRFNRLKLLADPASFNQLAQAYPLHLVTNLPQEQYGPRSENLEFHGLKFASLNMGGHHTFNIPNYPTKSAVIAKIRTPNRRPVFLDDHPVNCRDVAEAFPEALVFLMERPHNQNLESGPWIRVANWQAFVTRLNLE</sequence>
<dbReference type="SUPFAM" id="SSF56784">
    <property type="entry name" value="HAD-like"/>
    <property type="match status" value="1"/>
</dbReference>
<dbReference type="Proteomes" id="UP000178449">
    <property type="component" value="Unassembled WGS sequence"/>
</dbReference>
<accession>A0A1F6GEN9</accession>
<name>A0A1F6GEN9_9PROT</name>
<evidence type="ECO:0000313" key="1">
    <source>
        <dbReference type="EMBL" id="OGG96579.1"/>
    </source>
</evidence>
<dbReference type="InterPro" id="IPR023214">
    <property type="entry name" value="HAD_sf"/>
</dbReference>